<reference evidence="1 2" key="1">
    <citation type="submission" date="2019-09" db="EMBL/GenBank/DDBJ databases">
        <title>Draft genome sequencing and comparative genomics of hatchery-associated Vibrios.</title>
        <authorList>
            <person name="Kehlet-Delgado H."/>
            <person name="Mueller R.S."/>
        </authorList>
    </citation>
    <scope>NUCLEOTIDE SEQUENCE [LARGE SCALE GENOMIC DNA]</scope>
    <source>
        <strain evidence="1 2">081416A</strain>
    </source>
</reference>
<gene>
    <name evidence="1" type="ORF">F0254_20660</name>
</gene>
<accession>A0A7Y4B7H5</accession>
<proteinExistence type="predicted"/>
<comment type="caution">
    <text evidence="1">The sequence shown here is derived from an EMBL/GenBank/DDBJ whole genome shotgun (WGS) entry which is preliminary data.</text>
</comment>
<protein>
    <submittedName>
        <fullName evidence="1">Uncharacterized protein</fullName>
    </submittedName>
</protein>
<organism evidence="1 2">
    <name type="scientific">Vibrio alginolyticus</name>
    <dbReference type="NCBI Taxonomy" id="663"/>
    <lineage>
        <taxon>Bacteria</taxon>
        <taxon>Pseudomonadati</taxon>
        <taxon>Pseudomonadota</taxon>
        <taxon>Gammaproteobacteria</taxon>
        <taxon>Vibrionales</taxon>
        <taxon>Vibrionaceae</taxon>
        <taxon>Vibrio</taxon>
    </lineage>
</organism>
<dbReference type="AlphaFoldDB" id="A0A7Y4B7H5"/>
<sequence length="121" mass="13873">MDTILIRVTANNILKAKADALTLLDTFVALPNINGRIHHYPHTNESKILMYFNSDTRVVEFANAQNLESVKLKYDCSKDIFNWVEDILALNLKSFSHIAELNEMSCQAAIITYQIKARFRI</sequence>
<name>A0A7Y4B7H5_VIBAL</name>
<evidence type="ECO:0000313" key="2">
    <source>
        <dbReference type="Proteomes" id="UP000532247"/>
    </source>
</evidence>
<evidence type="ECO:0000313" key="1">
    <source>
        <dbReference type="EMBL" id="NOI11251.1"/>
    </source>
</evidence>
<dbReference type="RefSeq" id="WP_025443232.1">
    <property type="nucleotide sequence ID" value="NZ_JAFLNX010000017.1"/>
</dbReference>
<dbReference type="EMBL" id="VTYF01000015">
    <property type="protein sequence ID" value="NOI11251.1"/>
    <property type="molecule type" value="Genomic_DNA"/>
</dbReference>
<dbReference type="Proteomes" id="UP000532247">
    <property type="component" value="Unassembled WGS sequence"/>
</dbReference>